<dbReference type="Proteomes" id="UP000001625">
    <property type="component" value="Chromosome"/>
</dbReference>
<evidence type="ECO:0000313" key="2">
    <source>
        <dbReference type="EMBL" id="ADE12771.1"/>
    </source>
</evidence>
<evidence type="ECO:0000313" key="3">
    <source>
        <dbReference type="Proteomes" id="UP000001625"/>
    </source>
</evidence>
<accession>D5CN74</accession>
<dbReference type="SUPFAM" id="SSF52980">
    <property type="entry name" value="Restriction endonuclease-like"/>
    <property type="match status" value="1"/>
</dbReference>
<dbReference type="AlphaFoldDB" id="D5CN74"/>
<organism evidence="2 3">
    <name type="scientific">Sideroxydans lithotrophicus (strain ES-1)</name>
    <dbReference type="NCBI Taxonomy" id="580332"/>
    <lineage>
        <taxon>Bacteria</taxon>
        <taxon>Pseudomonadati</taxon>
        <taxon>Pseudomonadota</taxon>
        <taxon>Betaproteobacteria</taxon>
        <taxon>Nitrosomonadales</taxon>
        <taxon>Gallionellaceae</taxon>
        <taxon>Sideroxydans</taxon>
    </lineage>
</organism>
<evidence type="ECO:0000256" key="1">
    <source>
        <dbReference type="SAM" id="MobiDB-lite"/>
    </source>
</evidence>
<protein>
    <recommendedName>
        <fullName evidence="4">Restriction endonuclease type IV Mrr domain-containing protein</fullName>
    </recommendedName>
</protein>
<evidence type="ECO:0008006" key="4">
    <source>
        <dbReference type="Google" id="ProtNLM"/>
    </source>
</evidence>
<proteinExistence type="predicted"/>
<dbReference type="KEGG" id="slt:Slit_2546"/>
<name>D5CN74_SIDLE</name>
<dbReference type="RefSeq" id="WP_013030669.1">
    <property type="nucleotide sequence ID" value="NC_013959.1"/>
</dbReference>
<dbReference type="HOGENOM" id="CLU_828729_0_0_4"/>
<dbReference type="STRING" id="580332.Slit_2546"/>
<dbReference type="OrthoDB" id="9129966at2"/>
<dbReference type="EMBL" id="CP001965">
    <property type="protein sequence ID" value="ADE12771.1"/>
    <property type="molecule type" value="Genomic_DNA"/>
</dbReference>
<feature type="region of interest" description="Disordered" evidence="1">
    <location>
        <begin position="313"/>
        <end position="335"/>
    </location>
</feature>
<gene>
    <name evidence="2" type="ordered locus">Slit_2546</name>
</gene>
<dbReference type="eggNOG" id="ENOG5032S48">
    <property type="taxonomic scope" value="Bacteria"/>
</dbReference>
<dbReference type="InterPro" id="IPR011335">
    <property type="entry name" value="Restrct_endonuc-II-like"/>
</dbReference>
<keyword evidence="3" id="KW-1185">Reference proteome</keyword>
<reference evidence="2 3" key="1">
    <citation type="submission" date="2010-03" db="EMBL/GenBank/DDBJ databases">
        <title>Complete sequence of Sideroxydans lithotrophicus ES-1.</title>
        <authorList>
            <consortium name="US DOE Joint Genome Institute"/>
            <person name="Lucas S."/>
            <person name="Copeland A."/>
            <person name="Lapidus A."/>
            <person name="Cheng J.-F."/>
            <person name="Bruce D."/>
            <person name="Goodwin L."/>
            <person name="Pitluck S."/>
            <person name="Munk A.C."/>
            <person name="Detter J.C."/>
            <person name="Han C."/>
            <person name="Tapia R."/>
            <person name="Larimer F."/>
            <person name="Land M."/>
            <person name="Hauser L."/>
            <person name="Kyrpides N."/>
            <person name="Ivanova N."/>
            <person name="Emerson D."/>
            <person name="Woyke T."/>
        </authorList>
    </citation>
    <scope>NUCLEOTIDE SEQUENCE [LARGE SCALE GENOMIC DNA]</scope>
    <source>
        <strain evidence="2 3">ES-1</strain>
    </source>
</reference>
<sequence length="335" mass="36824">MKSRPKKSREFELLTSRIEGALAPTGARIKSPDRIKDKITGQLREVDVSIRYTVGSVELLITIECRDRSRIQDVTWIEQIATKRAHIGADRTIAVSSTGFTDAAIRAANAHGISIRLISEITDEDLRSLIDTLEVTASNISIDTNEMALTFMETPLGSSNICVKSRELWDAMGLDAPIFFDANSQSPLSLIQLLSRAQSKPSNQLSTNDLSITLQPKAKATFFIGTDPLSPYLRDVPNDGTPTRVSITIGTNSENISVNTDSGLRRLKQIAFVVTATSTAERVPARRIGQYAAEDKVVTQFSEHQFQIDQSKSLIIHSHKAGQNKKTPTDDKGET</sequence>